<dbReference type="InterPro" id="IPR003661">
    <property type="entry name" value="HisK_dim/P_dom"/>
</dbReference>
<evidence type="ECO:0000313" key="11">
    <source>
        <dbReference type="EMBL" id="VWB13061.1"/>
    </source>
</evidence>
<comment type="catalytic activity">
    <reaction evidence="1">
        <text>ATP + protein L-histidine = ADP + protein N-phospho-L-histidine.</text>
        <dbReference type="EC" id="2.7.13.3"/>
    </reaction>
</comment>
<dbReference type="InterPro" id="IPR036890">
    <property type="entry name" value="HATPase_C_sf"/>
</dbReference>
<dbReference type="SUPFAM" id="SSF55874">
    <property type="entry name" value="ATPase domain of HSP90 chaperone/DNA topoisomerase II/histidine kinase"/>
    <property type="match status" value="1"/>
</dbReference>
<evidence type="ECO:0000256" key="5">
    <source>
        <dbReference type="ARBA" id="ARBA00022741"/>
    </source>
</evidence>
<dbReference type="InterPro" id="IPR003594">
    <property type="entry name" value="HATPase_dom"/>
</dbReference>
<dbReference type="PANTHER" id="PTHR43065">
    <property type="entry name" value="SENSOR HISTIDINE KINASE"/>
    <property type="match status" value="1"/>
</dbReference>
<dbReference type="InterPro" id="IPR004358">
    <property type="entry name" value="Sig_transdc_His_kin-like_C"/>
</dbReference>
<dbReference type="Gene3D" id="1.10.287.130">
    <property type="match status" value="1"/>
</dbReference>
<dbReference type="SMART" id="SM00388">
    <property type="entry name" value="HisKA"/>
    <property type="match status" value="1"/>
</dbReference>
<keyword evidence="9" id="KW-0812">Transmembrane</keyword>
<keyword evidence="5" id="KW-0547">Nucleotide-binding</keyword>
<dbReference type="EC" id="2.7.13.3" evidence="2"/>
<reference evidence="11 12" key="1">
    <citation type="submission" date="2019-09" db="EMBL/GenBank/DDBJ databases">
        <authorList>
            <person name="Depoorter E."/>
        </authorList>
    </citation>
    <scope>NUCLEOTIDE SEQUENCE [LARGE SCALE GENOMIC DNA]</scope>
    <source>
        <strain evidence="11">LMG 23254</strain>
    </source>
</reference>
<evidence type="ECO:0000256" key="4">
    <source>
        <dbReference type="ARBA" id="ARBA00022679"/>
    </source>
</evidence>
<accession>A0A6P2HBU5</accession>
<dbReference type="Pfam" id="PF02518">
    <property type="entry name" value="HATPase_c"/>
    <property type="match status" value="1"/>
</dbReference>
<dbReference type="Gene3D" id="3.30.565.10">
    <property type="entry name" value="Histidine kinase-like ATPase, C-terminal domain"/>
    <property type="match status" value="1"/>
</dbReference>
<name>A0A6P2HBU5_BURL3</name>
<evidence type="ECO:0000259" key="10">
    <source>
        <dbReference type="PROSITE" id="PS50109"/>
    </source>
</evidence>
<gene>
    <name evidence="11" type="ORF">BLA23254_00451</name>
</gene>
<dbReference type="SMART" id="SM00387">
    <property type="entry name" value="HATPase_c"/>
    <property type="match status" value="1"/>
</dbReference>
<keyword evidence="6 11" id="KW-0418">Kinase</keyword>
<evidence type="ECO:0000256" key="3">
    <source>
        <dbReference type="ARBA" id="ARBA00022553"/>
    </source>
</evidence>
<dbReference type="PANTHER" id="PTHR43065:SF46">
    <property type="entry name" value="C4-DICARBOXYLATE TRANSPORT SENSOR PROTEIN DCTB"/>
    <property type="match status" value="1"/>
</dbReference>
<dbReference type="PRINTS" id="PR00344">
    <property type="entry name" value="BCTRLSENSOR"/>
</dbReference>
<keyword evidence="8" id="KW-0902">Two-component regulatory system</keyword>
<evidence type="ECO:0000256" key="9">
    <source>
        <dbReference type="SAM" id="Phobius"/>
    </source>
</evidence>
<dbReference type="SUPFAM" id="SSF47384">
    <property type="entry name" value="Homodimeric domain of signal transducing histidine kinase"/>
    <property type="match status" value="1"/>
</dbReference>
<dbReference type="AlphaFoldDB" id="A0A6P2HBU5"/>
<dbReference type="Proteomes" id="UP000494218">
    <property type="component" value="Unassembled WGS sequence"/>
</dbReference>
<dbReference type="InterPro" id="IPR005467">
    <property type="entry name" value="His_kinase_dom"/>
</dbReference>
<organism evidence="11 12">
    <name type="scientific">Burkholderia lata (strain ATCC 17760 / DSM 23089 / LMG 22485 / NCIMB 9086 / R18194 / 383)</name>
    <dbReference type="NCBI Taxonomy" id="482957"/>
    <lineage>
        <taxon>Bacteria</taxon>
        <taxon>Pseudomonadati</taxon>
        <taxon>Pseudomonadota</taxon>
        <taxon>Betaproteobacteria</taxon>
        <taxon>Burkholderiales</taxon>
        <taxon>Burkholderiaceae</taxon>
        <taxon>Burkholderia</taxon>
        <taxon>Burkholderia cepacia complex</taxon>
    </lineage>
</organism>
<evidence type="ECO:0000256" key="8">
    <source>
        <dbReference type="ARBA" id="ARBA00023012"/>
    </source>
</evidence>
<evidence type="ECO:0000256" key="6">
    <source>
        <dbReference type="ARBA" id="ARBA00022777"/>
    </source>
</evidence>
<sequence length="519" mass="56696">MERVVRGGWILVPCAESAVFAASRRPCVALPAMHHPLPNPPLPMKPSVRLVALLAWLALSLAGTAFVVSRAVADAYGRFFQDSSITIRLLAQKAAQHEAILATLGASSLTAPPAHMLDNLRERMPQLDGLAYWRHGTGWQADGGPAPVMTPQPRPGKPFALVFDGPAAYWLVANSGWAVRVDPRQMIQPGDWSSAISSAALELRDRRIDLLSRESGSALPVWTMHLEKHLPAQPQAFVLRTTRTLTIADLPWLPIALWNAVAALLIAGALVAWRLREARRREDARARLDRFGRLDTFGEMAAGLAHELNQPLTAIVTHTRAAERLLDRPAEHDSVRRALQTSVAQAKRAASILERLRAAVTSACAGQRDAIDPDAVMNMLLFLYRDDCAREHVALAWHNAAPRERPFAEQVAVEQILHNLIQNARDALAGTPRGEIRVSGARVGRHYRFSVVDNGPGVPDDALPRLFEPFFTTRTHGLGLGLPLCDTLAQRQDGRLTVRNVPTGGVEAVLLLPLAEEAA</sequence>
<evidence type="ECO:0000256" key="2">
    <source>
        <dbReference type="ARBA" id="ARBA00012438"/>
    </source>
</evidence>
<dbReference type="GO" id="GO:0000155">
    <property type="term" value="F:phosphorelay sensor kinase activity"/>
    <property type="evidence" value="ECO:0007669"/>
    <property type="project" value="InterPro"/>
</dbReference>
<evidence type="ECO:0000256" key="1">
    <source>
        <dbReference type="ARBA" id="ARBA00000085"/>
    </source>
</evidence>
<dbReference type="InterPro" id="IPR036097">
    <property type="entry name" value="HisK_dim/P_sf"/>
</dbReference>
<protein>
    <recommendedName>
        <fullName evidence="2">histidine kinase</fullName>
        <ecNumber evidence="2">2.7.13.3</ecNumber>
    </recommendedName>
</protein>
<dbReference type="Pfam" id="PF00512">
    <property type="entry name" value="HisKA"/>
    <property type="match status" value="1"/>
</dbReference>
<dbReference type="GO" id="GO:0005524">
    <property type="term" value="F:ATP binding"/>
    <property type="evidence" value="ECO:0007669"/>
    <property type="project" value="UniProtKB-KW"/>
</dbReference>
<keyword evidence="7" id="KW-0067">ATP-binding</keyword>
<dbReference type="CDD" id="cd00082">
    <property type="entry name" value="HisKA"/>
    <property type="match status" value="1"/>
</dbReference>
<feature type="transmembrane region" description="Helical" evidence="9">
    <location>
        <begin position="255"/>
        <end position="275"/>
    </location>
</feature>
<feature type="domain" description="Histidine kinase" evidence="10">
    <location>
        <begin position="303"/>
        <end position="516"/>
    </location>
</feature>
<proteinExistence type="predicted"/>
<evidence type="ECO:0000313" key="12">
    <source>
        <dbReference type="Proteomes" id="UP000494218"/>
    </source>
</evidence>
<keyword evidence="9" id="KW-1133">Transmembrane helix</keyword>
<feature type="transmembrane region" description="Helical" evidence="9">
    <location>
        <begin position="50"/>
        <end position="73"/>
    </location>
</feature>
<keyword evidence="4" id="KW-0808">Transferase</keyword>
<keyword evidence="9" id="KW-0472">Membrane</keyword>
<keyword evidence="3" id="KW-0597">Phosphoprotein</keyword>
<dbReference type="PROSITE" id="PS50109">
    <property type="entry name" value="HIS_KIN"/>
    <property type="match status" value="1"/>
</dbReference>
<dbReference type="EMBL" id="CABVPW010000002">
    <property type="protein sequence ID" value="VWB13061.1"/>
    <property type="molecule type" value="Genomic_DNA"/>
</dbReference>
<evidence type="ECO:0000256" key="7">
    <source>
        <dbReference type="ARBA" id="ARBA00022840"/>
    </source>
</evidence>